<name>A0A233S177_STRDA</name>
<dbReference type="Proteomes" id="UP000215483">
    <property type="component" value="Unassembled WGS sequence"/>
</dbReference>
<dbReference type="SUPFAM" id="SSF54909">
    <property type="entry name" value="Dimeric alpha+beta barrel"/>
    <property type="match status" value="1"/>
</dbReference>
<dbReference type="Gene3D" id="3.30.70.920">
    <property type="match status" value="1"/>
</dbReference>
<evidence type="ECO:0000313" key="6">
    <source>
        <dbReference type="Proteomes" id="UP000215483"/>
    </source>
</evidence>
<evidence type="ECO:0000256" key="3">
    <source>
        <dbReference type="ARBA" id="ARBA00023163"/>
    </source>
</evidence>
<dbReference type="GO" id="GO:0043200">
    <property type="term" value="P:response to amino acid"/>
    <property type="evidence" value="ECO:0007669"/>
    <property type="project" value="TreeGrafter"/>
</dbReference>
<dbReference type="RefSeq" id="WP_094221530.1">
    <property type="nucleotide sequence ID" value="NZ_MCGQ01000045.1"/>
</dbReference>
<keyword evidence="3" id="KW-0804">Transcription</keyword>
<dbReference type="InterPro" id="IPR036388">
    <property type="entry name" value="WH-like_DNA-bd_sf"/>
</dbReference>
<dbReference type="GO" id="GO:0043565">
    <property type="term" value="F:sequence-specific DNA binding"/>
    <property type="evidence" value="ECO:0007669"/>
    <property type="project" value="InterPro"/>
</dbReference>
<organism evidence="5 6">
    <name type="scientific">Streptomyces diastatochromogenes</name>
    <dbReference type="NCBI Taxonomy" id="42236"/>
    <lineage>
        <taxon>Bacteria</taxon>
        <taxon>Bacillati</taxon>
        <taxon>Actinomycetota</taxon>
        <taxon>Actinomycetes</taxon>
        <taxon>Kitasatosporales</taxon>
        <taxon>Streptomycetaceae</taxon>
        <taxon>Streptomyces</taxon>
    </lineage>
</organism>
<keyword evidence="6" id="KW-1185">Reference proteome</keyword>
<dbReference type="Pfam" id="PF01037">
    <property type="entry name" value="AsnC_trans_reg"/>
    <property type="match status" value="1"/>
</dbReference>
<dbReference type="Gene3D" id="1.10.10.10">
    <property type="entry name" value="Winged helix-like DNA-binding domain superfamily/Winged helix DNA-binding domain"/>
    <property type="match status" value="1"/>
</dbReference>
<dbReference type="PANTHER" id="PTHR30154">
    <property type="entry name" value="LEUCINE-RESPONSIVE REGULATORY PROTEIN"/>
    <property type="match status" value="1"/>
</dbReference>
<dbReference type="PRINTS" id="PR00033">
    <property type="entry name" value="HTHASNC"/>
</dbReference>
<dbReference type="EMBL" id="MCGQ01000045">
    <property type="protein sequence ID" value="OXY89402.1"/>
    <property type="molecule type" value="Genomic_DNA"/>
</dbReference>
<dbReference type="OrthoDB" id="166264at2"/>
<dbReference type="FunFam" id="1.10.10.10:FF:000186">
    <property type="entry name" value="AsnC family transcriptional regulator"/>
    <property type="match status" value="1"/>
</dbReference>
<evidence type="ECO:0000259" key="4">
    <source>
        <dbReference type="PROSITE" id="PS50956"/>
    </source>
</evidence>
<dbReference type="SMART" id="SM00344">
    <property type="entry name" value="HTH_ASNC"/>
    <property type="match status" value="1"/>
</dbReference>
<evidence type="ECO:0000313" key="5">
    <source>
        <dbReference type="EMBL" id="OXY89402.1"/>
    </source>
</evidence>
<dbReference type="InterPro" id="IPR000485">
    <property type="entry name" value="AsnC-type_HTH_dom"/>
</dbReference>
<dbReference type="PROSITE" id="PS50956">
    <property type="entry name" value="HTH_ASNC_2"/>
    <property type="match status" value="1"/>
</dbReference>
<protein>
    <submittedName>
        <fullName evidence="5">ArsR family transcriptional regulator</fullName>
    </submittedName>
</protein>
<dbReference type="AlphaFoldDB" id="A0A233S177"/>
<dbReference type="PANTHER" id="PTHR30154:SF34">
    <property type="entry name" value="TRANSCRIPTIONAL REGULATOR AZLB"/>
    <property type="match status" value="1"/>
</dbReference>
<evidence type="ECO:0000256" key="2">
    <source>
        <dbReference type="ARBA" id="ARBA00023125"/>
    </source>
</evidence>
<dbReference type="Pfam" id="PF13412">
    <property type="entry name" value="HTH_24"/>
    <property type="match status" value="1"/>
</dbReference>
<dbReference type="InterPro" id="IPR019888">
    <property type="entry name" value="Tscrpt_reg_AsnC-like"/>
</dbReference>
<dbReference type="SUPFAM" id="SSF46785">
    <property type="entry name" value="Winged helix' DNA-binding domain"/>
    <property type="match status" value="1"/>
</dbReference>
<sequence length="152" mass="17209">MRNEVKLDAIDRDILFHLRQDGRLTNVELAQRVGLTPPPCLRRVKRLEEAGVIAGYRAVVDPQALGRGLEVLIDVEVSANDRTTFLEFEDTVASYDEVIEFRRMYGRPDYFVRVAVADHAAYESFLTEKLSALSCVLRIDSHLTMKTIKSGP</sequence>
<gene>
    <name evidence="5" type="ORF">BEK98_38175</name>
</gene>
<comment type="caution">
    <text evidence="5">The sequence shown here is derived from an EMBL/GenBank/DDBJ whole genome shotgun (WGS) entry which is preliminary data.</text>
</comment>
<dbReference type="InterPro" id="IPR019887">
    <property type="entry name" value="Tscrpt_reg_AsnC/Lrp_C"/>
</dbReference>
<reference evidence="5 6" key="1">
    <citation type="submission" date="2016-07" db="EMBL/GenBank/DDBJ databases">
        <title>Draft genome of Streptomyces diastatochromogenes.</title>
        <authorList>
            <person name="Podduturi R."/>
            <person name="Lukassen M.B."/>
            <person name="Clausen N."/>
            <person name="Nielsen J.L."/>
            <person name="Jorgensen N.O."/>
        </authorList>
    </citation>
    <scope>NUCLEOTIDE SEQUENCE [LARGE SCALE GENOMIC DNA]</scope>
    <source>
        <strain evidence="5 6">DSM 40608</strain>
    </source>
</reference>
<proteinExistence type="predicted"/>
<keyword evidence="1" id="KW-0805">Transcription regulation</keyword>
<dbReference type="CDD" id="cd00090">
    <property type="entry name" value="HTH_ARSR"/>
    <property type="match status" value="1"/>
</dbReference>
<dbReference type="InterPro" id="IPR036390">
    <property type="entry name" value="WH_DNA-bd_sf"/>
</dbReference>
<dbReference type="InterPro" id="IPR011008">
    <property type="entry name" value="Dimeric_a/b-barrel"/>
</dbReference>
<accession>A0A233S177</accession>
<feature type="domain" description="HTH asnC-type" evidence="4">
    <location>
        <begin position="7"/>
        <end position="68"/>
    </location>
</feature>
<dbReference type="InterPro" id="IPR011991">
    <property type="entry name" value="ArsR-like_HTH"/>
</dbReference>
<dbReference type="GO" id="GO:0005829">
    <property type="term" value="C:cytosol"/>
    <property type="evidence" value="ECO:0007669"/>
    <property type="project" value="TreeGrafter"/>
</dbReference>
<keyword evidence="2" id="KW-0238">DNA-binding</keyword>
<evidence type="ECO:0000256" key="1">
    <source>
        <dbReference type="ARBA" id="ARBA00023015"/>
    </source>
</evidence>
<dbReference type="InterPro" id="IPR019885">
    <property type="entry name" value="Tscrpt_reg_HTH_AsnC-type_CS"/>
</dbReference>
<dbReference type="PROSITE" id="PS00519">
    <property type="entry name" value="HTH_ASNC_1"/>
    <property type="match status" value="1"/>
</dbReference>